<dbReference type="AlphaFoldDB" id="A0A2D2C1V5"/>
<reference evidence="2 3" key="1">
    <citation type="submission" date="2017-10" db="EMBL/GenBank/DDBJ databases">
        <title>Complete genome sequence of Paracoccus yeei TT13 isolated from human skin.</title>
        <authorList>
            <person name="Lee K."/>
            <person name="Lim J.Y."/>
            <person name="Hwang I."/>
        </authorList>
    </citation>
    <scope>NUCLEOTIDE SEQUENCE [LARGE SCALE GENOMIC DNA]</scope>
    <source>
        <strain evidence="2 3">TT13</strain>
    </source>
</reference>
<sequence>MTPNPLVLAAALLALSGPATAEVYLARCKMGECIHYEQSGRRVEAQGSAAVPGELVRVRLREAVSASPETRTAQLQWGAPSEVRFFCSTARPAYRLEGGGFQGLDLGQVFGATEMVSTMYLRACHPSVPGGSIEAALQSLGYRPTPDRTYPSFEALIR</sequence>
<dbReference type="RefSeq" id="WP_099649293.1">
    <property type="nucleotide sequence ID" value="NZ_CAJGAB010000128.1"/>
</dbReference>
<organism evidence="2 3">
    <name type="scientific">Paracoccus yeei</name>
    <dbReference type="NCBI Taxonomy" id="147645"/>
    <lineage>
        <taxon>Bacteria</taxon>
        <taxon>Pseudomonadati</taxon>
        <taxon>Pseudomonadota</taxon>
        <taxon>Alphaproteobacteria</taxon>
        <taxon>Rhodobacterales</taxon>
        <taxon>Paracoccaceae</taxon>
        <taxon>Paracoccus</taxon>
    </lineage>
</organism>
<feature type="signal peptide" evidence="1">
    <location>
        <begin position="1"/>
        <end position="21"/>
    </location>
</feature>
<proteinExistence type="predicted"/>
<keyword evidence="1" id="KW-0732">Signal</keyword>
<evidence type="ECO:0000256" key="1">
    <source>
        <dbReference type="SAM" id="SignalP"/>
    </source>
</evidence>
<evidence type="ECO:0000313" key="3">
    <source>
        <dbReference type="Proteomes" id="UP000229314"/>
    </source>
</evidence>
<name>A0A2D2C1V5_9RHOB</name>
<feature type="chain" id="PRO_5013675892" evidence="1">
    <location>
        <begin position="22"/>
        <end position="158"/>
    </location>
</feature>
<gene>
    <name evidence="2" type="ORF">PYTT13_12230</name>
</gene>
<dbReference type="GeneID" id="78898424"/>
<protein>
    <submittedName>
        <fullName evidence="2">Uncharacterized protein</fullName>
    </submittedName>
</protein>
<evidence type="ECO:0000313" key="2">
    <source>
        <dbReference type="EMBL" id="ATQ56493.1"/>
    </source>
</evidence>
<dbReference type="EMBL" id="CP024422">
    <property type="protein sequence ID" value="ATQ56493.1"/>
    <property type="molecule type" value="Genomic_DNA"/>
</dbReference>
<dbReference type="Proteomes" id="UP000229314">
    <property type="component" value="Chromosome"/>
</dbReference>
<accession>A0A2D2C1V5</accession>